<evidence type="ECO:0000259" key="15">
    <source>
        <dbReference type="PROSITE" id="PS50941"/>
    </source>
</evidence>
<feature type="domain" description="GH18" evidence="16">
    <location>
        <begin position="69"/>
        <end position="434"/>
    </location>
</feature>
<dbReference type="InterPro" id="IPR001223">
    <property type="entry name" value="Glyco_hydro18_cat"/>
</dbReference>
<keyword evidence="11" id="KW-0624">Polysaccharide degradation</keyword>
<evidence type="ECO:0000256" key="9">
    <source>
        <dbReference type="ARBA" id="ARBA00023277"/>
    </source>
</evidence>
<dbReference type="PROSITE" id="PS01095">
    <property type="entry name" value="GH18_1"/>
    <property type="match status" value="1"/>
</dbReference>
<dbReference type="CDD" id="cd00035">
    <property type="entry name" value="ChtBD1"/>
    <property type="match status" value="1"/>
</dbReference>
<keyword evidence="8" id="KW-0146">Chitin degradation</keyword>
<dbReference type="GO" id="GO:0005576">
    <property type="term" value="C:extracellular region"/>
    <property type="evidence" value="ECO:0007669"/>
    <property type="project" value="UniProtKB-SubCell"/>
</dbReference>
<feature type="domain" description="Chitin-binding type-1" evidence="15">
    <location>
        <begin position="12"/>
        <end position="55"/>
    </location>
</feature>
<evidence type="ECO:0000256" key="14">
    <source>
        <dbReference type="SAM" id="MobiDB-lite"/>
    </source>
</evidence>
<dbReference type="InterPro" id="IPR001002">
    <property type="entry name" value="Chitin-bd_1"/>
</dbReference>
<dbReference type="SMART" id="SM00636">
    <property type="entry name" value="Glyco_18"/>
    <property type="match status" value="1"/>
</dbReference>
<dbReference type="Gene3D" id="3.30.60.10">
    <property type="entry name" value="Endochitinase-like"/>
    <property type="match status" value="1"/>
</dbReference>
<comment type="similarity">
    <text evidence="3">Belongs to the glycosyl hydrolase 18 family. Chitinase class V subfamily.</text>
</comment>
<comment type="caution">
    <text evidence="17">The sequence shown here is derived from an EMBL/GenBank/DDBJ whole genome shotgun (WGS) entry which is preliminary data.</text>
</comment>
<dbReference type="Proteomes" id="UP000567885">
    <property type="component" value="Unassembled WGS sequence"/>
</dbReference>
<dbReference type="GO" id="GO:0000272">
    <property type="term" value="P:polysaccharide catabolic process"/>
    <property type="evidence" value="ECO:0007669"/>
    <property type="project" value="UniProtKB-KW"/>
</dbReference>
<dbReference type="PROSITE" id="PS51910">
    <property type="entry name" value="GH18_2"/>
    <property type="match status" value="1"/>
</dbReference>
<dbReference type="PROSITE" id="PS50941">
    <property type="entry name" value="CHIT_BIND_I_2"/>
    <property type="match status" value="1"/>
</dbReference>
<dbReference type="SUPFAM" id="SSF51445">
    <property type="entry name" value="(Trans)glycosidases"/>
    <property type="match status" value="1"/>
</dbReference>
<accession>A0A8H5TLT7</accession>
<evidence type="ECO:0000256" key="7">
    <source>
        <dbReference type="ARBA" id="ARBA00022801"/>
    </source>
</evidence>
<name>A0A8H5TLT7_FUSHE</name>
<keyword evidence="12" id="KW-1015">Disulfide bond</keyword>
<dbReference type="EC" id="3.2.1.14" evidence="4"/>
<keyword evidence="7 13" id="KW-0378">Hydrolase</keyword>
<dbReference type="InterPro" id="IPR050314">
    <property type="entry name" value="Glycosyl_Hydrlase_18"/>
</dbReference>
<dbReference type="PANTHER" id="PTHR11177:SF397">
    <property type="entry name" value="CHITINASE"/>
    <property type="match status" value="1"/>
</dbReference>
<evidence type="ECO:0000256" key="2">
    <source>
        <dbReference type="ARBA" id="ARBA00004613"/>
    </source>
</evidence>
<dbReference type="Gene3D" id="3.20.20.80">
    <property type="entry name" value="Glycosidases"/>
    <property type="match status" value="1"/>
</dbReference>
<dbReference type="InterPro" id="IPR029070">
    <property type="entry name" value="Chitinase_insertion_sf"/>
</dbReference>
<evidence type="ECO:0000313" key="17">
    <source>
        <dbReference type="EMBL" id="KAF5671745.1"/>
    </source>
</evidence>
<dbReference type="InterPro" id="IPR011583">
    <property type="entry name" value="Chitinase_II/V-like_cat"/>
</dbReference>
<evidence type="ECO:0000256" key="1">
    <source>
        <dbReference type="ARBA" id="ARBA00000822"/>
    </source>
</evidence>
<comment type="catalytic activity">
    <reaction evidence="1">
        <text>Random endo-hydrolysis of N-acetyl-beta-D-glucosaminide (1-&gt;4)-beta-linkages in chitin and chitodextrins.</text>
        <dbReference type="EC" id="3.2.1.14"/>
    </reaction>
</comment>
<dbReference type="PANTHER" id="PTHR11177">
    <property type="entry name" value="CHITINASE"/>
    <property type="match status" value="1"/>
</dbReference>
<dbReference type="PROSITE" id="PS00026">
    <property type="entry name" value="CHIT_BIND_I_1"/>
    <property type="match status" value="1"/>
</dbReference>
<dbReference type="OrthoDB" id="73875at2759"/>
<evidence type="ECO:0000256" key="6">
    <source>
        <dbReference type="ARBA" id="ARBA00022669"/>
    </source>
</evidence>
<keyword evidence="10 13" id="KW-0326">Glycosidase</keyword>
<keyword evidence="18" id="KW-1185">Reference proteome</keyword>
<dbReference type="InterPro" id="IPR018371">
    <property type="entry name" value="Chitin-binding_1_CS"/>
</dbReference>
<dbReference type="GO" id="GO:0008843">
    <property type="term" value="F:endochitinase activity"/>
    <property type="evidence" value="ECO:0007669"/>
    <property type="project" value="UniProtKB-EC"/>
</dbReference>
<evidence type="ECO:0000259" key="16">
    <source>
        <dbReference type="PROSITE" id="PS51910"/>
    </source>
</evidence>
<dbReference type="InterPro" id="IPR036861">
    <property type="entry name" value="Endochitinase-like_sf"/>
</dbReference>
<dbReference type="Gene3D" id="3.10.50.10">
    <property type="match status" value="1"/>
</dbReference>
<sequence>MPAGCMSNCNAKSDCGKYAKKGNEKCPLNVCCSEHGYCGTTKDFCGAKCQNGCDEPKVPSGKSTRPVRDKVIGYYEAWSARRKCQPFRPSNIPTNALTHVNFAFAYIDPDTYEITTMDSSTLDTLFQEVTAIKSMKSGLGDPIEVWIAIGGWTFSNNHTDTQPLFGEIAKTEKNRKIFSDNLVKFMTRYGFDGVDLDWEYPGAPDRGGNGNEDTKNFVKLIKTMRQTFDKSPRGGYGLSFTIPSSYWYLRWFDVTGMLNAGALWVNLMSYDLHGVWDEKSQIGSLVQAHTNLTEIKQSMDLLWRNKVPPGKVVLGTGFYGRSFQLKDPSCDTPGCIFAGAAKKGPCTNEAGILGYFEIKNILKKDSKIETIHDKTAAVNYFKFDKDQWVSYDDKRTFQQKVKWADSIGLGGLMIWAVDLDDNDFTALSGLIGKPVSKGINKVPQVAFHSGESWSSDNGEDCRYTDCGDKCHDDEVFKFASDSNCGGSSKRHICCPRNRNPQKCQWRGGESGSACHGQCHEGELTMFYDRHGDRSCSSGQQVYCCTSDRYQKLVDGCELGDCGEDCPSGTYEVAQQTSRGTCGSKGGGKRPMCCKQKLSCHWVGKGQCDQSNCKNNDVQIQRSTKGDGSNHCGKGRSKSLCCNPPNDIDPFTPTDLENLFPDVPSPDDQVKYDLQLLGELGSGLEVVPGNVGEHHDPNSGAFGFVLIAGPKDSVSSFSKRDGSHIEILDCPSITESGRQTARIFCSNDDLDSNCDDVLEGGIDGTVVRMPDGCGPGSYVVAHSIMRSEDQRLPGHLVKRMPPGKEVMDFEFSYDFGLIKRGADDIYLRIDYSNMPGYWEEIVDRPGYVSKRSLHPRHLSQRDLLDKRFFSDNSQDWADAFNSIRLTSVHTRYKDSKDAVIVSKSLDKSLSAHLECKVGTSGYLDIRATTEYDVKSKIGVTMIGKLRPFNIEQAYGFVDVQYEIDSSVKVKGNLGIDTEYTVHDSKVDYNQMGLRFSHPGIVSITPSFDVRVGLEGKDAHFSGDFEAKMHAGSDTKEMIRQNTGFIRQTFPDVKGGNEGANHGWQETNDFVGHMQTDKGSVKLSLIPDFKLAMELEVGDSGEKKRDIHDFGSGGGSISGYMRDLYLNMNLMFDNTGVYMRQDPLRISFLGTGSTNITPWSSSETSGKNMGTEVIRVRLHKQTKGEKRKLPEEFDEAKNMVTEFGSGVLTCPVGKRGRPLCAASLCETDLLVCPPEDVTAAQRPSPETNDQAVAKRHENRSLSKPKSLNSEPSTQSLQQRDPVDYQGGQRDYYMKCYDQRGKRSWDVAYKSLEYPSVSDWAEDDERYDRAYHAEYPKDCASGAIKGHKVPLVADEKNDPVYCTEHIIELQTMARFTEHIADHKLPDGSEPSLPRIYCDFIRAIAKKDMIKGAPPSPGSKTSEERPITRIMQAHGWEENWEDFVFLEKAINGVKAQLWKGNNPVDQRKMLRKCRNEDKYSEALIAIRTVINVFNYMNNPEVHAAWINTANNIRSELKRADVAWMNLADMGSPPGVTKRPSTRIVDYWDLWIRSHLDSMVQRSSDFVEMSLEALEAFWTPRSATDPARADLVLDKCSTLRRQVSDITIDKRGLN</sequence>
<proteinExistence type="inferred from homology"/>
<keyword evidence="6 12" id="KW-0147">Chitin-binding</keyword>
<comment type="subcellular location">
    <subcellularLocation>
        <location evidence="2">Secreted</location>
    </subcellularLocation>
</comment>
<evidence type="ECO:0000313" key="18">
    <source>
        <dbReference type="Proteomes" id="UP000567885"/>
    </source>
</evidence>
<evidence type="ECO:0000256" key="10">
    <source>
        <dbReference type="ARBA" id="ARBA00023295"/>
    </source>
</evidence>
<reference evidence="17 18" key="1">
    <citation type="submission" date="2020-05" db="EMBL/GenBank/DDBJ databases">
        <title>Identification and distribution of gene clusters putatively required for synthesis of sphingolipid metabolism inhibitors in phylogenetically diverse species of the filamentous fungus Fusarium.</title>
        <authorList>
            <person name="Kim H.-S."/>
            <person name="Busman M."/>
            <person name="Brown D.W."/>
            <person name="Divon H."/>
            <person name="Uhlig S."/>
            <person name="Proctor R.H."/>
        </authorList>
    </citation>
    <scope>NUCLEOTIDE SEQUENCE [LARGE SCALE GENOMIC DNA]</scope>
    <source>
        <strain evidence="17 18">NRRL 20693</strain>
    </source>
</reference>
<feature type="disulfide bond" evidence="12">
    <location>
        <begin position="31"/>
        <end position="45"/>
    </location>
</feature>
<feature type="compositionally biased region" description="Polar residues" evidence="14">
    <location>
        <begin position="1259"/>
        <end position="1276"/>
    </location>
</feature>
<dbReference type="Pfam" id="PF00704">
    <property type="entry name" value="Glyco_hydro_18"/>
    <property type="match status" value="1"/>
</dbReference>
<dbReference type="GO" id="GO:0008061">
    <property type="term" value="F:chitin binding"/>
    <property type="evidence" value="ECO:0007669"/>
    <property type="project" value="UniProtKB-UniRule"/>
</dbReference>
<comment type="caution">
    <text evidence="12">Lacks conserved residue(s) required for the propagation of feature annotation.</text>
</comment>
<protein>
    <recommendedName>
        <fullName evidence="4">chitinase</fullName>
        <ecNumber evidence="4">3.2.1.14</ecNumber>
    </recommendedName>
</protein>
<evidence type="ECO:0000256" key="5">
    <source>
        <dbReference type="ARBA" id="ARBA00022525"/>
    </source>
</evidence>
<evidence type="ECO:0000256" key="3">
    <source>
        <dbReference type="ARBA" id="ARBA00008682"/>
    </source>
</evidence>
<evidence type="ECO:0000256" key="8">
    <source>
        <dbReference type="ARBA" id="ARBA00023024"/>
    </source>
</evidence>
<feature type="region of interest" description="Disordered" evidence="14">
    <location>
        <begin position="1236"/>
        <end position="1284"/>
    </location>
</feature>
<dbReference type="InterPro" id="IPR017853">
    <property type="entry name" value="GH"/>
</dbReference>
<dbReference type="GO" id="GO:0006032">
    <property type="term" value="P:chitin catabolic process"/>
    <property type="evidence" value="ECO:0007669"/>
    <property type="project" value="UniProtKB-KW"/>
</dbReference>
<gene>
    <name evidence="17" type="ORF">FHETE_3958</name>
</gene>
<feature type="disulfide bond" evidence="12">
    <location>
        <begin position="26"/>
        <end position="38"/>
    </location>
</feature>
<dbReference type="EMBL" id="JAAGWQ010000064">
    <property type="protein sequence ID" value="KAF5671745.1"/>
    <property type="molecule type" value="Genomic_DNA"/>
</dbReference>
<dbReference type="SUPFAM" id="SSF57016">
    <property type="entry name" value="Plant lectins/antimicrobial peptides"/>
    <property type="match status" value="1"/>
</dbReference>
<dbReference type="SUPFAM" id="SSF54556">
    <property type="entry name" value="Chitinase insertion domain"/>
    <property type="match status" value="1"/>
</dbReference>
<evidence type="ECO:0000256" key="12">
    <source>
        <dbReference type="PROSITE-ProRule" id="PRU00261"/>
    </source>
</evidence>
<evidence type="ECO:0000256" key="4">
    <source>
        <dbReference type="ARBA" id="ARBA00012729"/>
    </source>
</evidence>
<evidence type="ECO:0000256" key="13">
    <source>
        <dbReference type="RuleBase" id="RU000489"/>
    </source>
</evidence>
<feature type="disulfide bond" evidence="12">
    <location>
        <begin position="49"/>
        <end position="53"/>
    </location>
</feature>
<keyword evidence="9" id="KW-0119">Carbohydrate metabolism</keyword>
<dbReference type="Pfam" id="PF00187">
    <property type="entry name" value="Chitin_bind_1"/>
    <property type="match status" value="1"/>
</dbReference>
<dbReference type="SMART" id="SM00270">
    <property type="entry name" value="ChtBD1"/>
    <property type="match status" value="1"/>
</dbReference>
<keyword evidence="5" id="KW-0964">Secreted</keyword>
<organism evidence="17 18">
    <name type="scientific">Fusarium heterosporum</name>
    <dbReference type="NCBI Taxonomy" id="42747"/>
    <lineage>
        <taxon>Eukaryota</taxon>
        <taxon>Fungi</taxon>
        <taxon>Dikarya</taxon>
        <taxon>Ascomycota</taxon>
        <taxon>Pezizomycotina</taxon>
        <taxon>Sordariomycetes</taxon>
        <taxon>Hypocreomycetidae</taxon>
        <taxon>Hypocreales</taxon>
        <taxon>Nectriaceae</taxon>
        <taxon>Fusarium</taxon>
        <taxon>Fusarium heterosporum species complex</taxon>
    </lineage>
</organism>
<evidence type="ECO:0000256" key="11">
    <source>
        <dbReference type="ARBA" id="ARBA00023326"/>
    </source>
</evidence>
<dbReference type="InterPro" id="IPR001579">
    <property type="entry name" value="Glyco_hydro_18_chit_AS"/>
</dbReference>